<keyword evidence="3" id="KW-1185">Reference proteome</keyword>
<sequence>MEHYGMVCMFKTLENTGLKGLLNATGSAYENVVVEFFAKAKVIAGTIGDEDGVSIAARYCGKGIVGSSDMVTSENFDLMVAISAGLKVNWSQVLFQVLVNMVNNPTRQSQGFAVQINVLLQNLVQPDLGDLVKLHPQKVLTNKSVHTYIKTNLDVRPAGESRKQAEDNASGIEGGKSKMTKPVETQVDPHVEKKKKKAFSKKNKVETTAAENKKKKQVSEQQPVEAGSQVTPAKSKTGTSSYKDSCLLARLK</sequence>
<proteinExistence type="predicted"/>
<accession>A0A2Z7BBU3</accession>
<name>A0A2Z7BBU3_9LAMI</name>
<feature type="compositionally biased region" description="Basic residues" evidence="1">
    <location>
        <begin position="192"/>
        <end position="202"/>
    </location>
</feature>
<dbReference type="GO" id="GO:0005524">
    <property type="term" value="F:ATP binding"/>
    <property type="evidence" value="ECO:0007669"/>
    <property type="project" value="UniProtKB-KW"/>
</dbReference>
<dbReference type="EMBL" id="KV007448">
    <property type="protein sequence ID" value="KZV31802.1"/>
    <property type="molecule type" value="Genomic_DNA"/>
</dbReference>
<keyword evidence="2" id="KW-0067">ATP-binding</keyword>
<gene>
    <name evidence="2" type="ORF">F511_35386</name>
</gene>
<dbReference type="AlphaFoldDB" id="A0A2Z7BBU3"/>
<protein>
    <submittedName>
        <fullName evidence="2">ATP-binding cassette superfamily</fullName>
    </submittedName>
</protein>
<feature type="compositionally biased region" description="Polar residues" evidence="1">
    <location>
        <begin position="228"/>
        <end position="243"/>
    </location>
</feature>
<reference evidence="2 3" key="1">
    <citation type="journal article" date="2015" name="Proc. Natl. Acad. Sci. U.S.A.">
        <title>The resurrection genome of Boea hygrometrica: A blueprint for survival of dehydration.</title>
        <authorList>
            <person name="Xiao L."/>
            <person name="Yang G."/>
            <person name="Zhang L."/>
            <person name="Yang X."/>
            <person name="Zhao S."/>
            <person name="Ji Z."/>
            <person name="Zhou Q."/>
            <person name="Hu M."/>
            <person name="Wang Y."/>
            <person name="Chen M."/>
            <person name="Xu Y."/>
            <person name="Jin H."/>
            <person name="Xiao X."/>
            <person name="Hu G."/>
            <person name="Bao F."/>
            <person name="Hu Y."/>
            <person name="Wan P."/>
            <person name="Li L."/>
            <person name="Deng X."/>
            <person name="Kuang T."/>
            <person name="Xiang C."/>
            <person name="Zhu J.K."/>
            <person name="Oliver M.J."/>
            <person name="He Y."/>
        </authorList>
    </citation>
    <scope>NUCLEOTIDE SEQUENCE [LARGE SCALE GENOMIC DNA]</scope>
    <source>
        <strain evidence="3">cv. XS01</strain>
    </source>
</reference>
<dbReference type="Proteomes" id="UP000250235">
    <property type="component" value="Unassembled WGS sequence"/>
</dbReference>
<feature type="compositionally biased region" description="Basic and acidic residues" evidence="1">
    <location>
        <begin position="157"/>
        <end position="166"/>
    </location>
</feature>
<evidence type="ECO:0000313" key="2">
    <source>
        <dbReference type="EMBL" id="KZV31802.1"/>
    </source>
</evidence>
<evidence type="ECO:0000256" key="1">
    <source>
        <dbReference type="SAM" id="MobiDB-lite"/>
    </source>
</evidence>
<keyword evidence="2" id="KW-0547">Nucleotide-binding</keyword>
<evidence type="ECO:0000313" key="3">
    <source>
        <dbReference type="Proteomes" id="UP000250235"/>
    </source>
</evidence>
<organism evidence="2 3">
    <name type="scientific">Dorcoceras hygrometricum</name>
    <dbReference type="NCBI Taxonomy" id="472368"/>
    <lineage>
        <taxon>Eukaryota</taxon>
        <taxon>Viridiplantae</taxon>
        <taxon>Streptophyta</taxon>
        <taxon>Embryophyta</taxon>
        <taxon>Tracheophyta</taxon>
        <taxon>Spermatophyta</taxon>
        <taxon>Magnoliopsida</taxon>
        <taxon>eudicotyledons</taxon>
        <taxon>Gunneridae</taxon>
        <taxon>Pentapetalae</taxon>
        <taxon>asterids</taxon>
        <taxon>lamiids</taxon>
        <taxon>Lamiales</taxon>
        <taxon>Gesneriaceae</taxon>
        <taxon>Didymocarpoideae</taxon>
        <taxon>Trichosporeae</taxon>
        <taxon>Loxocarpinae</taxon>
        <taxon>Dorcoceras</taxon>
    </lineage>
</organism>
<feature type="region of interest" description="Disordered" evidence="1">
    <location>
        <begin position="156"/>
        <end position="252"/>
    </location>
</feature>